<dbReference type="InterPro" id="IPR002864">
    <property type="entry name" value="Acyl-ACP_thioesterase_NHD"/>
</dbReference>
<evidence type="ECO:0000256" key="7">
    <source>
        <dbReference type="ARBA" id="ARBA00023160"/>
    </source>
</evidence>
<dbReference type="CDD" id="cd00586">
    <property type="entry name" value="4HBT"/>
    <property type="match status" value="1"/>
</dbReference>
<keyword evidence="2" id="KW-0444">Lipid biosynthesis</keyword>
<feature type="domain" description="Acyl-ACP thioesterase N-terminal hotdog" evidence="8">
    <location>
        <begin position="6"/>
        <end position="115"/>
    </location>
</feature>
<evidence type="ECO:0000256" key="6">
    <source>
        <dbReference type="ARBA" id="ARBA00023098"/>
    </source>
</evidence>
<evidence type="ECO:0000256" key="2">
    <source>
        <dbReference type="ARBA" id="ARBA00022516"/>
    </source>
</evidence>
<evidence type="ECO:0000256" key="5">
    <source>
        <dbReference type="ARBA" id="ARBA00022946"/>
    </source>
</evidence>
<evidence type="ECO:0000259" key="8">
    <source>
        <dbReference type="Pfam" id="PF01643"/>
    </source>
</evidence>
<sequence>MDYSFNSRVRYSETGEDGRLTLPGVLNYFQDCSTFHAESIGLGGNVLKNRDRAWVLSSWQVVVEEYPVLGTEIRIRTAPYAFKGFMGMRNFVMETTDGKKLAWANTNWTYLTISTGIPTRLTPADTDGYVLSEKLEMDYAPRKIKLPEDMIPQEAFAVQKHHLDTNHHVNNCQYICMAEDFLPTDFEIYQMRAEYKMQAKLGDAICPKVKTEAEKIVVSLDDTEGKPYAIVEFQHKKQEIL</sequence>
<evidence type="ECO:0000256" key="1">
    <source>
        <dbReference type="ARBA" id="ARBA00006500"/>
    </source>
</evidence>
<name>A0ABR7IJ91_9FIRM</name>
<comment type="caution">
    <text evidence="10">The sequence shown here is derived from an EMBL/GenBank/DDBJ whole genome shotgun (WGS) entry which is preliminary data.</text>
</comment>
<dbReference type="InterPro" id="IPR049427">
    <property type="entry name" value="Acyl-ACP_TE_C"/>
</dbReference>
<keyword evidence="11" id="KW-1185">Reference proteome</keyword>
<protein>
    <submittedName>
        <fullName evidence="10">Acyl-[acyl-carrier-protein] thioesterase</fullName>
    </submittedName>
</protein>
<evidence type="ECO:0000313" key="11">
    <source>
        <dbReference type="Proteomes" id="UP000649826"/>
    </source>
</evidence>
<dbReference type="Pfam" id="PF01643">
    <property type="entry name" value="Acyl-ACP_TE"/>
    <property type="match status" value="1"/>
</dbReference>
<reference evidence="10 11" key="1">
    <citation type="submission" date="2020-08" db="EMBL/GenBank/DDBJ databases">
        <title>Genome public.</title>
        <authorList>
            <person name="Liu C."/>
            <person name="Sun Q."/>
        </authorList>
    </citation>
    <scope>NUCLEOTIDE SEQUENCE [LARGE SCALE GENOMIC DNA]</scope>
    <source>
        <strain evidence="10 11">M29</strain>
    </source>
</reference>
<proteinExistence type="inferred from homology"/>
<dbReference type="Gene3D" id="3.10.129.10">
    <property type="entry name" value="Hotdog Thioesterase"/>
    <property type="match status" value="1"/>
</dbReference>
<evidence type="ECO:0000259" key="9">
    <source>
        <dbReference type="Pfam" id="PF20791"/>
    </source>
</evidence>
<keyword evidence="6" id="KW-0443">Lipid metabolism</keyword>
<gene>
    <name evidence="10" type="ORF">H8Z82_10585</name>
</gene>
<keyword evidence="7" id="KW-0275">Fatty acid biosynthesis</keyword>
<evidence type="ECO:0000256" key="3">
    <source>
        <dbReference type="ARBA" id="ARBA00022801"/>
    </source>
</evidence>
<evidence type="ECO:0000256" key="4">
    <source>
        <dbReference type="ARBA" id="ARBA00022832"/>
    </source>
</evidence>
<feature type="domain" description="Acyl-ACP thioesterase-like C-terminal" evidence="9">
    <location>
        <begin position="154"/>
        <end position="221"/>
    </location>
</feature>
<dbReference type="InterPro" id="IPR045023">
    <property type="entry name" value="FATA/B"/>
</dbReference>
<evidence type="ECO:0000313" key="10">
    <source>
        <dbReference type="EMBL" id="MBC5780094.1"/>
    </source>
</evidence>
<dbReference type="Proteomes" id="UP000649826">
    <property type="component" value="Unassembled WGS sequence"/>
</dbReference>
<accession>A0ABR7IJ91</accession>
<comment type="similarity">
    <text evidence="1">Belongs to the acyl-ACP thioesterase family.</text>
</comment>
<organism evidence="10 11">
    <name type="scientific">Blautia difficilis</name>
    <dbReference type="NCBI Taxonomy" id="2763027"/>
    <lineage>
        <taxon>Bacteria</taxon>
        <taxon>Bacillati</taxon>
        <taxon>Bacillota</taxon>
        <taxon>Clostridia</taxon>
        <taxon>Lachnospirales</taxon>
        <taxon>Lachnospiraceae</taxon>
        <taxon>Blautia</taxon>
    </lineage>
</organism>
<dbReference type="InterPro" id="IPR029069">
    <property type="entry name" value="HotDog_dom_sf"/>
</dbReference>
<dbReference type="Pfam" id="PF20791">
    <property type="entry name" value="Acyl-ACP_TE_C"/>
    <property type="match status" value="1"/>
</dbReference>
<dbReference type="PANTHER" id="PTHR31727:SF6">
    <property type="entry name" value="OLEOYL-ACYL CARRIER PROTEIN THIOESTERASE 1, CHLOROPLASTIC"/>
    <property type="match status" value="1"/>
</dbReference>
<keyword evidence="4" id="KW-0276">Fatty acid metabolism</keyword>
<dbReference type="RefSeq" id="WP_186995091.1">
    <property type="nucleotide sequence ID" value="NZ_JACOQG010000016.1"/>
</dbReference>
<dbReference type="EMBL" id="JACOQG010000016">
    <property type="protein sequence ID" value="MBC5780094.1"/>
    <property type="molecule type" value="Genomic_DNA"/>
</dbReference>
<keyword evidence="5" id="KW-0809">Transit peptide</keyword>
<keyword evidence="3" id="KW-0378">Hydrolase</keyword>
<dbReference type="PANTHER" id="PTHR31727">
    <property type="entry name" value="OLEOYL-ACYL CARRIER PROTEIN THIOESTERASE 1, CHLOROPLASTIC"/>
    <property type="match status" value="1"/>
</dbReference>
<dbReference type="SUPFAM" id="SSF54637">
    <property type="entry name" value="Thioesterase/thiol ester dehydrase-isomerase"/>
    <property type="match status" value="2"/>
</dbReference>